<dbReference type="PROSITE" id="PS51257">
    <property type="entry name" value="PROKAR_LIPOPROTEIN"/>
    <property type="match status" value="1"/>
</dbReference>
<keyword evidence="2" id="KW-0479">Metal-binding</keyword>
<dbReference type="CDD" id="cd00091">
    <property type="entry name" value="NUC"/>
    <property type="match status" value="1"/>
</dbReference>
<evidence type="ECO:0000256" key="3">
    <source>
        <dbReference type="SAM" id="SignalP"/>
    </source>
</evidence>
<dbReference type="EMBL" id="JRXE01000010">
    <property type="protein sequence ID" value="KOC90474.1"/>
    <property type="molecule type" value="Genomic_DNA"/>
</dbReference>
<dbReference type="InterPro" id="IPR020821">
    <property type="entry name" value="ENPP1-3/EXOG-like_nuc-like"/>
</dbReference>
<keyword evidence="3" id="KW-0732">Signal</keyword>
<accession>A0A0L7T4Z6</accession>
<feature type="active site" description="Proton acceptor" evidence="1">
    <location>
        <position position="115"/>
    </location>
</feature>
<dbReference type="GO" id="GO:0046872">
    <property type="term" value="F:metal ion binding"/>
    <property type="evidence" value="ECO:0007669"/>
    <property type="project" value="UniProtKB-KW"/>
</dbReference>
<dbReference type="SMART" id="SM00892">
    <property type="entry name" value="Endonuclease_NS"/>
    <property type="match status" value="1"/>
</dbReference>
<keyword evidence="6" id="KW-0540">Nuclease</keyword>
<dbReference type="GO" id="GO:0004519">
    <property type="term" value="F:endonuclease activity"/>
    <property type="evidence" value="ECO:0007669"/>
    <property type="project" value="UniProtKB-KW"/>
</dbReference>
<evidence type="ECO:0000256" key="1">
    <source>
        <dbReference type="PIRSR" id="PIRSR640255-1"/>
    </source>
</evidence>
<keyword evidence="6" id="KW-0255">Endonuclease</keyword>
<organism evidence="6 9">
    <name type="scientific">Winslowiella iniecta</name>
    <dbReference type="NCBI Taxonomy" id="1560201"/>
    <lineage>
        <taxon>Bacteria</taxon>
        <taxon>Pseudomonadati</taxon>
        <taxon>Pseudomonadota</taxon>
        <taxon>Gammaproteobacteria</taxon>
        <taxon>Enterobacterales</taxon>
        <taxon>Erwiniaceae</taxon>
        <taxon>Winslowiella</taxon>
    </lineage>
</organism>
<dbReference type="Pfam" id="PF01223">
    <property type="entry name" value="Endonuclease_NS"/>
    <property type="match status" value="1"/>
</dbReference>
<evidence type="ECO:0000313" key="7">
    <source>
        <dbReference type="EMBL" id="KOC93646.1"/>
    </source>
</evidence>
<feature type="domain" description="DNA/RNA non-specific endonuclease/pyrophosphatase/phosphodiesterase" evidence="5">
    <location>
        <begin position="50"/>
        <end position="252"/>
    </location>
</feature>
<sequence length="272" mass="30041">MFRFRCSSILVLFSMLFLAACTPKQPPSTRVIIDNCLVGCPLGGSNQTLTREAYSLNNNGNTYFANWVAYKITKTSQASNRPRNWKQDPALPATDTLAPAAWTGANAALAIDRGHQAPLVALGGTVDWESLNYLSNITPQKSALNQGAWARLEDKERQLANREDISAVYTVTGPLFERDLGGLPAMPNARLPSGYWKVIFIGAGPDSGKYSAFIMDQNLPRSANFCDYQVTVDSIERKTNYFLRIWPALPTEISRRIKSQPGTLAKDEMGCR</sequence>
<comment type="caution">
    <text evidence="6">The sequence shown here is derived from an EMBL/GenBank/DDBJ whole genome shotgun (WGS) entry which is preliminary data.</text>
</comment>
<dbReference type="PATRIC" id="fig|1560201.3.peg.1887"/>
<dbReference type="GO" id="GO:0016787">
    <property type="term" value="F:hydrolase activity"/>
    <property type="evidence" value="ECO:0007669"/>
    <property type="project" value="InterPro"/>
</dbReference>
<dbReference type="PANTHER" id="PTHR13966:SF5">
    <property type="entry name" value="ENDONUCLEASE G, MITOCHONDRIAL"/>
    <property type="match status" value="1"/>
</dbReference>
<dbReference type="InterPro" id="IPR044925">
    <property type="entry name" value="His-Me_finger_sf"/>
</dbReference>
<dbReference type="Gene3D" id="3.40.570.10">
    <property type="entry name" value="Extracellular Endonuclease, subunit A"/>
    <property type="match status" value="1"/>
</dbReference>
<dbReference type="Proteomes" id="UP000036851">
    <property type="component" value="Unassembled WGS sequence"/>
</dbReference>
<feature type="domain" description="ENPP1-3/EXOG-like endonuclease/phosphodiesterase" evidence="4">
    <location>
        <begin position="51"/>
        <end position="249"/>
    </location>
</feature>
<dbReference type="SUPFAM" id="SSF54060">
    <property type="entry name" value="His-Me finger endonucleases"/>
    <property type="match status" value="1"/>
</dbReference>
<dbReference type="AlphaFoldDB" id="A0A0L7T4Z6"/>
<gene>
    <name evidence="6" type="ORF">NG42_08885</name>
    <name evidence="7" type="ORF">NG43_09175</name>
</gene>
<dbReference type="OrthoDB" id="9811262at2"/>
<dbReference type="GO" id="GO:0003676">
    <property type="term" value="F:nucleic acid binding"/>
    <property type="evidence" value="ECO:0007669"/>
    <property type="project" value="InterPro"/>
</dbReference>
<keyword evidence="9" id="KW-1185">Reference proteome</keyword>
<dbReference type="InterPro" id="IPR040255">
    <property type="entry name" value="Non-specific_endonuclease"/>
</dbReference>
<dbReference type="Proteomes" id="UP000037088">
    <property type="component" value="Unassembled WGS sequence"/>
</dbReference>
<dbReference type="EMBL" id="JRXF01000012">
    <property type="protein sequence ID" value="KOC93646.1"/>
    <property type="molecule type" value="Genomic_DNA"/>
</dbReference>
<evidence type="ECO:0000259" key="5">
    <source>
        <dbReference type="SMART" id="SM00892"/>
    </source>
</evidence>
<feature type="signal peptide" evidence="3">
    <location>
        <begin position="1"/>
        <end position="19"/>
    </location>
</feature>
<evidence type="ECO:0000259" key="4">
    <source>
        <dbReference type="SMART" id="SM00477"/>
    </source>
</evidence>
<dbReference type="PANTHER" id="PTHR13966">
    <property type="entry name" value="ENDONUCLEASE RELATED"/>
    <property type="match status" value="1"/>
</dbReference>
<keyword evidence="6" id="KW-0378">Hydrolase</keyword>
<feature type="binding site" evidence="2">
    <location>
        <position position="145"/>
    </location>
    <ligand>
        <name>Mg(2+)</name>
        <dbReference type="ChEBI" id="CHEBI:18420"/>
        <note>catalytic</note>
    </ligand>
</feature>
<protein>
    <submittedName>
        <fullName evidence="6">Endonuclease</fullName>
    </submittedName>
</protein>
<feature type="chain" id="PRO_5010427073" evidence="3">
    <location>
        <begin position="20"/>
        <end position="272"/>
    </location>
</feature>
<dbReference type="SMART" id="SM00477">
    <property type="entry name" value="NUC"/>
    <property type="match status" value="1"/>
</dbReference>
<evidence type="ECO:0000256" key="2">
    <source>
        <dbReference type="PIRSR" id="PIRSR640255-2"/>
    </source>
</evidence>
<dbReference type="InterPro" id="IPR044929">
    <property type="entry name" value="DNA/RNA_non-sp_Endonuclease_sf"/>
</dbReference>
<name>A0A0L7T4Z6_9GAMM</name>
<evidence type="ECO:0000313" key="9">
    <source>
        <dbReference type="Proteomes" id="UP000037088"/>
    </source>
</evidence>
<reference evidence="8 9" key="1">
    <citation type="journal article" date="2015" name="Int. J. Syst. Evol. Microbiol.">
        <title>Erwinia iniecta sp. nov., isolated from Russian wheat aphids (Diuraphis noxia).</title>
        <authorList>
            <person name="Campillo T."/>
            <person name="Luna E."/>
            <person name="Portier P."/>
            <person name="Fischer-Le Saux M."/>
            <person name="Lapitan N."/>
            <person name="Tisserat N.A."/>
            <person name="Leach J.E."/>
        </authorList>
    </citation>
    <scope>NUCLEOTIDE SEQUENCE [LARGE SCALE GENOMIC DNA]</scope>
    <source>
        <strain evidence="6 9">B120</strain>
        <strain evidence="7 8">B149</strain>
    </source>
</reference>
<evidence type="ECO:0000313" key="6">
    <source>
        <dbReference type="EMBL" id="KOC90474.1"/>
    </source>
</evidence>
<dbReference type="InterPro" id="IPR001604">
    <property type="entry name" value="Endo_G_ENPP1-like_dom"/>
</dbReference>
<dbReference type="STRING" id="1560201.NG42_08885"/>
<evidence type="ECO:0000313" key="8">
    <source>
        <dbReference type="Proteomes" id="UP000036851"/>
    </source>
</evidence>
<proteinExistence type="predicted"/>